<protein>
    <submittedName>
        <fullName evidence="4">Histidine kinase</fullName>
    </submittedName>
</protein>
<dbReference type="STRING" id="1293045.H663_02955"/>
<dbReference type="InterPro" id="IPR046342">
    <property type="entry name" value="CBS_dom_sf"/>
</dbReference>
<dbReference type="InterPro" id="IPR000644">
    <property type="entry name" value="CBS_dom"/>
</dbReference>
<dbReference type="PROSITE" id="PS51371">
    <property type="entry name" value="CBS"/>
    <property type="match status" value="2"/>
</dbReference>
<dbReference type="Gene3D" id="3.10.580.10">
    <property type="entry name" value="CBS-domain"/>
    <property type="match status" value="1"/>
</dbReference>
<dbReference type="PANTHER" id="PTHR43080:SF2">
    <property type="entry name" value="CBS DOMAIN-CONTAINING PROTEIN"/>
    <property type="match status" value="1"/>
</dbReference>
<dbReference type="SMART" id="SM00116">
    <property type="entry name" value="CBS"/>
    <property type="match status" value="2"/>
</dbReference>
<dbReference type="RefSeq" id="WP_053171428.1">
    <property type="nucleotide sequence ID" value="NZ_LFYT02000004.1"/>
</dbReference>
<dbReference type="SUPFAM" id="SSF54631">
    <property type="entry name" value="CBS-domain pair"/>
    <property type="match status" value="1"/>
</dbReference>
<evidence type="ECO:0000313" key="4">
    <source>
        <dbReference type="EMBL" id="PVE43931.1"/>
    </source>
</evidence>
<dbReference type="Pfam" id="PF00571">
    <property type="entry name" value="CBS"/>
    <property type="match status" value="2"/>
</dbReference>
<dbReference type="OrthoDB" id="9794094at2"/>
<sequence length="153" mass="17067">MSKELTAGEICKRKVTVAYENTSLVAAAQLMREEHVGALVVVADQNGHRLVRGVVTDRDIVMAVVATGLDPEPLLLEDIMSDRLVTAKETDSLLDLMRVMREHGVRRVPVVGEQYELVGIVTMDDVLKVLALELNMLVGTIDRNIKQEHVRRR</sequence>
<dbReference type="EMBL" id="LFYT02000004">
    <property type="protein sequence ID" value="PVE43931.1"/>
    <property type="molecule type" value="Genomic_DNA"/>
</dbReference>
<comment type="caution">
    <text evidence="4">The sequence shown here is derived from an EMBL/GenBank/DDBJ whole genome shotgun (WGS) entry which is preliminary data.</text>
</comment>
<keyword evidence="4" id="KW-0418">Kinase</keyword>
<dbReference type="PANTHER" id="PTHR43080">
    <property type="entry name" value="CBS DOMAIN-CONTAINING PROTEIN CBSX3, MITOCHONDRIAL"/>
    <property type="match status" value="1"/>
</dbReference>
<reference evidence="4" key="1">
    <citation type="submission" date="2017-04" db="EMBL/GenBank/DDBJ databases">
        <title>Unexpected and diverse lifestyles within the genus Limnohabitans.</title>
        <authorList>
            <person name="Kasalicky V."/>
            <person name="Mehrshad M."/>
            <person name="Andrei S.-A."/>
            <person name="Salcher M."/>
            <person name="Kratochvilova H."/>
            <person name="Simek K."/>
            <person name="Ghai R."/>
        </authorList>
    </citation>
    <scope>NUCLEOTIDE SEQUENCE [LARGE SCALE GENOMIC DNA]</scope>
    <source>
        <strain evidence="4">II-D5</strain>
    </source>
</reference>
<dbReference type="Proteomes" id="UP000037507">
    <property type="component" value="Unassembled WGS sequence"/>
</dbReference>
<evidence type="ECO:0000256" key="2">
    <source>
        <dbReference type="PROSITE-ProRule" id="PRU00703"/>
    </source>
</evidence>
<feature type="domain" description="CBS" evidence="3">
    <location>
        <begin position="80"/>
        <end position="136"/>
    </location>
</feature>
<organism evidence="4 5">
    <name type="scientific">Limnohabitans planktonicus II-D5</name>
    <dbReference type="NCBI Taxonomy" id="1293045"/>
    <lineage>
        <taxon>Bacteria</taxon>
        <taxon>Pseudomonadati</taxon>
        <taxon>Pseudomonadota</taxon>
        <taxon>Betaproteobacteria</taxon>
        <taxon>Burkholderiales</taxon>
        <taxon>Comamonadaceae</taxon>
        <taxon>Limnohabitans</taxon>
    </lineage>
</organism>
<keyword evidence="1 2" id="KW-0129">CBS domain</keyword>
<proteinExistence type="predicted"/>
<evidence type="ECO:0000256" key="1">
    <source>
        <dbReference type="ARBA" id="ARBA00023122"/>
    </source>
</evidence>
<evidence type="ECO:0000313" key="5">
    <source>
        <dbReference type="Proteomes" id="UP000037507"/>
    </source>
</evidence>
<dbReference type="InterPro" id="IPR051257">
    <property type="entry name" value="Diverse_CBS-Domain"/>
</dbReference>
<feature type="domain" description="CBS" evidence="3">
    <location>
        <begin position="11"/>
        <end position="72"/>
    </location>
</feature>
<gene>
    <name evidence="4" type="ORF">H663_004790</name>
</gene>
<dbReference type="AlphaFoldDB" id="A0A2T7UH49"/>
<dbReference type="CDD" id="cd17775">
    <property type="entry name" value="CBS_pair_bact_arch"/>
    <property type="match status" value="1"/>
</dbReference>
<evidence type="ECO:0000259" key="3">
    <source>
        <dbReference type="PROSITE" id="PS51371"/>
    </source>
</evidence>
<keyword evidence="5" id="KW-1185">Reference proteome</keyword>
<keyword evidence="4" id="KW-0808">Transferase</keyword>
<dbReference type="GO" id="GO:0016301">
    <property type="term" value="F:kinase activity"/>
    <property type="evidence" value="ECO:0007669"/>
    <property type="project" value="UniProtKB-KW"/>
</dbReference>
<name>A0A2T7UH49_9BURK</name>
<accession>A0A2T7UH49</accession>